<name>A0A7L1X0E7_9AVES</name>
<keyword evidence="3" id="KW-0720">Serine protease</keyword>
<dbReference type="PANTHER" id="PTHR24252">
    <property type="entry name" value="ACROSIN-RELATED"/>
    <property type="match status" value="1"/>
</dbReference>
<dbReference type="CDD" id="cd00190">
    <property type="entry name" value="Tryp_SPc"/>
    <property type="match status" value="1"/>
</dbReference>
<dbReference type="EMBL" id="VXBW01000918">
    <property type="protein sequence ID" value="NXP03555.1"/>
    <property type="molecule type" value="Genomic_DNA"/>
</dbReference>
<organism evidence="6 7">
    <name type="scientific">Thinocorus orbignyianus</name>
    <dbReference type="NCBI Taxonomy" id="161742"/>
    <lineage>
        <taxon>Eukaryota</taxon>
        <taxon>Metazoa</taxon>
        <taxon>Chordata</taxon>
        <taxon>Craniata</taxon>
        <taxon>Vertebrata</taxon>
        <taxon>Euteleostomi</taxon>
        <taxon>Archelosauria</taxon>
        <taxon>Archosauria</taxon>
        <taxon>Dinosauria</taxon>
        <taxon>Saurischia</taxon>
        <taxon>Theropoda</taxon>
        <taxon>Coelurosauria</taxon>
        <taxon>Aves</taxon>
        <taxon>Neognathae</taxon>
        <taxon>Neoaves</taxon>
        <taxon>Aequornithes</taxon>
        <taxon>Ciconiiformes</taxon>
        <taxon>Thinocoridae</taxon>
        <taxon>Thinocorus</taxon>
    </lineage>
</organism>
<evidence type="ECO:0000256" key="3">
    <source>
        <dbReference type="ARBA" id="ARBA00022825"/>
    </source>
</evidence>
<gene>
    <name evidence="6" type="primary">Acr_0</name>
    <name evidence="6" type="ORF">THIORB_R05756</name>
</gene>
<evidence type="ECO:0000313" key="6">
    <source>
        <dbReference type="EMBL" id="NXP03555.1"/>
    </source>
</evidence>
<feature type="non-terminal residue" evidence="6">
    <location>
        <position position="143"/>
    </location>
</feature>
<dbReference type="PRINTS" id="PR00722">
    <property type="entry name" value="CHYMOTRYPSIN"/>
</dbReference>
<proteinExistence type="predicted"/>
<feature type="domain" description="Peptidase S1" evidence="5">
    <location>
        <begin position="10"/>
        <end position="143"/>
    </location>
</feature>
<dbReference type="GO" id="GO:0004252">
    <property type="term" value="F:serine-type endopeptidase activity"/>
    <property type="evidence" value="ECO:0007669"/>
    <property type="project" value="InterPro"/>
</dbReference>
<keyword evidence="1" id="KW-0645">Protease</keyword>
<dbReference type="Proteomes" id="UP000565698">
    <property type="component" value="Unassembled WGS sequence"/>
</dbReference>
<dbReference type="Pfam" id="PF00089">
    <property type="entry name" value="Trypsin"/>
    <property type="match status" value="1"/>
</dbReference>
<dbReference type="GO" id="GO:0007340">
    <property type="term" value="P:acrosome reaction"/>
    <property type="evidence" value="ECO:0007669"/>
    <property type="project" value="TreeGrafter"/>
</dbReference>
<accession>A0A7L1X0E7</accession>
<reference evidence="6 7" key="1">
    <citation type="submission" date="2019-09" db="EMBL/GenBank/DDBJ databases">
        <title>Bird 10,000 Genomes (B10K) Project - Family phase.</title>
        <authorList>
            <person name="Zhang G."/>
        </authorList>
    </citation>
    <scope>NUCLEOTIDE SEQUENCE [LARGE SCALE GENOMIC DNA]</scope>
    <source>
        <strain evidence="6">B10K-DU-002-47</strain>
        <tissue evidence="6">Muscle</tissue>
    </source>
</reference>
<keyword evidence="7" id="KW-1185">Reference proteome</keyword>
<dbReference type="SUPFAM" id="SSF50494">
    <property type="entry name" value="Trypsin-like serine proteases"/>
    <property type="match status" value="1"/>
</dbReference>
<feature type="non-terminal residue" evidence="6">
    <location>
        <position position="1"/>
    </location>
</feature>
<dbReference type="InterPro" id="IPR043504">
    <property type="entry name" value="Peptidase_S1_PA_chymotrypsin"/>
</dbReference>
<evidence type="ECO:0000313" key="7">
    <source>
        <dbReference type="Proteomes" id="UP000565698"/>
    </source>
</evidence>
<dbReference type="SMART" id="SM00020">
    <property type="entry name" value="Tryp_SPc"/>
    <property type="match status" value="1"/>
</dbReference>
<keyword evidence="2" id="KW-0378">Hydrolase</keyword>
<dbReference type="GO" id="GO:0006508">
    <property type="term" value="P:proteolysis"/>
    <property type="evidence" value="ECO:0007669"/>
    <property type="project" value="UniProtKB-KW"/>
</dbReference>
<evidence type="ECO:0000256" key="2">
    <source>
        <dbReference type="ARBA" id="ARBA00022801"/>
    </source>
</evidence>
<dbReference type="InterPro" id="IPR001314">
    <property type="entry name" value="Peptidase_S1A"/>
</dbReference>
<dbReference type="PROSITE" id="PS50240">
    <property type="entry name" value="TRYPSIN_DOM"/>
    <property type="match status" value="1"/>
</dbReference>
<dbReference type="OrthoDB" id="6339452at2759"/>
<sequence>MASDYGKSRVVGGKDSKPGAWPWIISIQDPWTNGWRHVCGGSLIRPQWVLTAAHCFLEVRNISTWRVVVGITRLSRLGPEAQVRNVKQLLVHKHYNSISERNDIALLELDLPVQCSSYVQLACVPNTSLKLSELATCYVSGWG</sequence>
<evidence type="ECO:0000256" key="4">
    <source>
        <dbReference type="ARBA" id="ARBA00023157"/>
    </source>
</evidence>
<comment type="caution">
    <text evidence="6">The sequence shown here is derived from an EMBL/GenBank/DDBJ whole genome shotgun (WGS) entry which is preliminary data.</text>
</comment>
<keyword evidence="4" id="KW-1015">Disulfide bond</keyword>
<dbReference type="PROSITE" id="PS00134">
    <property type="entry name" value="TRYPSIN_HIS"/>
    <property type="match status" value="1"/>
</dbReference>
<evidence type="ECO:0000259" key="5">
    <source>
        <dbReference type="PROSITE" id="PS50240"/>
    </source>
</evidence>
<evidence type="ECO:0000256" key="1">
    <source>
        <dbReference type="ARBA" id="ARBA00022670"/>
    </source>
</evidence>
<dbReference type="InterPro" id="IPR009003">
    <property type="entry name" value="Peptidase_S1_PA"/>
</dbReference>
<dbReference type="AlphaFoldDB" id="A0A7L1X0E7"/>
<protein>
    <submittedName>
        <fullName evidence="6">ACRO protein</fullName>
    </submittedName>
</protein>
<dbReference type="InterPro" id="IPR001254">
    <property type="entry name" value="Trypsin_dom"/>
</dbReference>
<dbReference type="Gene3D" id="2.40.10.10">
    <property type="entry name" value="Trypsin-like serine proteases"/>
    <property type="match status" value="1"/>
</dbReference>
<dbReference type="InterPro" id="IPR018114">
    <property type="entry name" value="TRYPSIN_HIS"/>
</dbReference>
<dbReference type="PANTHER" id="PTHR24252:SF8">
    <property type="entry name" value="ACROSIN"/>
    <property type="match status" value="1"/>
</dbReference>
<dbReference type="FunFam" id="2.40.10.10:FF:000007">
    <property type="entry name" value="Transmembrane serine protease 7"/>
    <property type="match status" value="1"/>
</dbReference>